<protein>
    <recommendedName>
        <fullName evidence="2">Negative regulator of flagellin synthesis</fullName>
    </recommendedName>
</protein>
<evidence type="ECO:0000256" key="5">
    <source>
        <dbReference type="ARBA" id="ARBA00023015"/>
    </source>
</evidence>
<keyword evidence="5" id="KW-0805">Transcription regulation</keyword>
<name>A0A0F9YYR7_9ZZZZ</name>
<keyword evidence="4" id="KW-1005">Bacterial flagellum biogenesis</keyword>
<feature type="domain" description="Anti-sigma-28 factor FlgM C-terminal" evidence="8">
    <location>
        <begin position="51"/>
        <end position="103"/>
    </location>
</feature>
<keyword evidence="6" id="KW-0804">Transcription</keyword>
<dbReference type="InterPro" id="IPR031316">
    <property type="entry name" value="FlgM_C"/>
</dbReference>
<sequence>MVIDFNAPNAANGTGRNAQTGAASAKRDATLDASRTPEQTPEQKPAAADSSVKLSDQAVQLKTIEERLKDLPEVDSERVAQIKQAISNGSYQMDSGRIADKLMTLEG</sequence>
<comment type="caution">
    <text evidence="9">The sequence shown here is derived from an EMBL/GenBank/DDBJ whole genome shotgun (WGS) entry which is preliminary data.</text>
</comment>
<evidence type="ECO:0000256" key="1">
    <source>
        <dbReference type="ARBA" id="ARBA00005322"/>
    </source>
</evidence>
<organism evidence="9">
    <name type="scientific">marine sediment metagenome</name>
    <dbReference type="NCBI Taxonomy" id="412755"/>
    <lineage>
        <taxon>unclassified sequences</taxon>
        <taxon>metagenomes</taxon>
        <taxon>ecological metagenomes</taxon>
    </lineage>
</organism>
<evidence type="ECO:0000256" key="3">
    <source>
        <dbReference type="ARBA" id="ARBA00022491"/>
    </source>
</evidence>
<dbReference type="AlphaFoldDB" id="A0A0F9YYR7"/>
<gene>
    <name evidence="9" type="ORF">LCGC14_0034210</name>
</gene>
<evidence type="ECO:0000256" key="2">
    <source>
        <dbReference type="ARBA" id="ARBA00017823"/>
    </source>
</evidence>
<accession>A0A0F9YYR7</accession>
<evidence type="ECO:0000313" key="9">
    <source>
        <dbReference type="EMBL" id="KKO09919.1"/>
    </source>
</evidence>
<dbReference type="InterPro" id="IPR035890">
    <property type="entry name" value="Anti-sigma-28_factor_FlgM_sf"/>
</dbReference>
<dbReference type="NCBIfam" id="TIGR03824">
    <property type="entry name" value="FlgM_jcvi"/>
    <property type="match status" value="1"/>
</dbReference>
<dbReference type="GO" id="GO:0045892">
    <property type="term" value="P:negative regulation of DNA-templated transcription"/>
    <property type="evidence" value="ECO:0007669"/>
    <property type="project" value="InterPro"/>
</dbReference>
<dbReference type="EMBL" id="LAZR01000006">
    <property type="protein sequence ID" value="KKO09919.1"/>
    <property type="molecule type" value="Genomic_DNA"/>
</dbReference>
<evidence type="ECO:0000259" key="8">
    <source>
        <dbReference type="Pfam" id="PF04316"/>
    </source>
</evidence>
<evidence type="ECO:0000256" key="7">
    <source>
        <dbReference type="SAM" id="MobiDB-lite"/>
    </source>
</evidence>
<dbReference type="SUPFAM" id="SSF101498">
    <property type="entry name" value="Anti-sigma factor FlgM"/>
    <property type="match status" value="1"/>
</dbReference>
<evidence type="ECO:0000256" key="6">
    <source>
        <dbReference type="ARBA" id="ARBA00023163"/>
    </source>
</evidence>
<feature type="region of interest" description="Disordered" evidence="7">
    <location>
        <begin position="1"/>
        <end position="54"/>
    </location>
</feature>
<dbReference type="GO" id="GO:0044781">
    <property type="term" value="P:bacterial-type flagellum organization"/>
    <property type="evidence" value="ECO:0007669"/>
    <property type="project" value="UniProtKB-KW"/>
</dbReference>
<proteinExistence type="inferred from homology"/>
<dbReference type="InterPro" id="IPR007412">
    <property type="entry name" value="FlgM"/>
</dbReference>
<dbReference type="Pfam" id="PF04316">
    <property type="entry name" value="FlgM"/>
    <property type="match status" value="1"/>
</dbReference>
<comment type="similarity">
    <text evidence="1">Belongs to the FlgM family.</text>
</comment>
<evidence type="ECO:0000256" key="4">
    <source>
        <dbReference type="ARBA" id="ARBA00022795"/>
    </source>
</evidence>
<reference evidence="9" key="1">
    <citation type="journal article" date="2015" name="Nature">
        <title>Complex archaea that bridge the gap between prokaryotes and eukaryotes.</title>
        <authorList>
            <person name="Spang A."/>
            <person name="Saw J.H."/>
            <person name="Jorgensen S.L."/>
            <person name="Zaremba-Niedzwiedzka K."/>
            <person name="Martijn J."/>
            <person name="Lind A.E."/>
            <person name="van Eijk R."/>
            <person name="Schleper C."/>
            <person name="Guy L."/>
            <person name="Ettema T.J."/>
        </authorList>
    </citation>
    <scope>NUCLEOTIDE SEQUENCE</scope>
</reference>
<keyword evidence="3" id="KW-0678">Repressor</keyword>
<feature type="compositionally biased region" description="Polar residues" evidence="7">
    <location>
        <begin position="9"/>
        <end position="22"/>
    </location>
</feature>